<dbReference type="PRINTS" id="PR00463">
    <property type="entry name" value="EP450I"/>
</dbReference>
<keyword evidence="8" id="KW-0812">Transmembrane</keyword>
<feature type="transmembrane region" description="Helical" evidence="8">
    <location>
        <begin position="541"/>
        <end position="560"/>
    </location>
</feature>
<keyword evidence="8" id="KW-0472">Membrane</keyword>
<keyword evidence="5" id="KW-0560">Oxidoreductase</keyword>
<evidence type="ECO:0000256" key="1">
    <source>
        <dbReference type="ARBA" id="ARBA00001971"/>
    </source>
</evidence>
<evidence type="ECO:0000256" key="5">
    <source>
        <dbReference type="ARBA" id="ARBA00023002"/>
    </source>
</evidence>
<dbReference type="PROSITE" id="PS00086">
    <property type="entry name" value="CYTOCHROME_P450"/>
    <property type="match status" value="2"/>
</dbReference>
<gene>
    <name evidence="9" type="ORF">Ahy_B07g088803</name>
</gene>
<dbReference type="GO" id="GO:0004497">
    <property type="term" value="F:monooxygenase activity"/>
    <property type="evidence" value="ECO:0007669"/>
    <property type="project" value="UniProtKB-KW"/>
</dbReference>
<comment type="caution">
    <text evidence="9">The sequence shown here is derived from an EMBL/GenBank/DDBJ whole genome shotgun (WGS) entry which is preliminary data.</text>
</comment>
<keyword evidence="7" id="KW-0503">Monooxygenase</keyword>
<keyword evidence="3" id="KW-0349">Heme</keyword>
<sequence length="1040" mass="118155">MEFHFSSFSIILQSPIIIIILISLILKLGRKRFKTNGRASSNNLPPGPWKLPILGSIHHLIGDLPHRRLTKLSKKHGPIIHMQLGETPAIVISSPEIAKELFKTHDTAFAQRPQFPAIEALTYGWTDLAFSPYGNFWKQVRKICTVELLSAKRVRSFKFIRMEEVSSLVRSVSMNVGSSINLTEMFLNMSYSIIARATFGKKTKDQDAYVSIIKETLTSSSLAFGVSNLFPSQKWLHVISGVERKVKEMHRTCDRVLDDIIDEATSKIDGDGDGTLLGILLKLKENGACEFQLTNDNIKAILQDMLIAGGETTSLTVEWIFSEMLKNPRVLKKAQAEVRKVFGNKDFVDEMGLEELKFLKAVIKESMRLHPPTPVLLPKECLKCCEINGYTIPVGTQVFVNVWAIGRDPKYWSEAERFYPERFLDSEIDYKGSHFEFIPFGAGKRMCPGISFAEPNIELPLAQLLYYFDWELPWGISHENFDMTEDLGSTMRRKNELFVIPIVHHNGGGVSLNPYSVVRSFKGKHELREIRILYSAMEFRFSSSPMVLSLIIIISISLILKLRKRLIKTNRKASSKNLPPGPWKLPIFGSLHHLLGGLPHRRLTELSKKHGSLMHIQLGETSVIVISSPEISKQILKTHDTAFAQRPQIVAAEAVTYGYITFTLSPYGDYWKRIRRICTQELLSAKRVRSFQSIRNEEVSRLVRSVSRNIGSVINLSDTLLNMTYSITAKATLGSKSGDQEAFISYMKRILRTNENFNVSNIFPSQKWLHRINGAMRELEDMHRTSDRILDDIIAAAKSKTGNADGTLLSFLLSLEADNCTPEFQFSRNNVKALLQDMLLAGSETSSSTMEWVFSEMLKNPRVLKKAQAEIREVFGYVDENDLGELQFLKAIIKESMRLHPPGGALLPRECRETCEINGYTIPAGTQVLVNSWAIGRDPKYWNEAEKFYPERFLDSEIDYKGSHFEFIPFGAGKRMCPGMLFALPNIELPLAQLLYYFDWDLPFGVSHENLDMIEDFGITMRRKNDLFVVPISHHHLPFE</sequence>
<keyword evidence="6" id="KW-0408">Iron</keyword>
<dbReference type="PANTHER" id="PTHR47955">
    <property type="entry name" value="CYTOCHROME P450 FAMILY 71 PROTEIN"/>
    <property type="match status" value="1"/>
</dbReference>
<dbReference type="SUPFAM" id="SSF48264">
    <property type="entry name" value="Cytochrome P450"/>
    <property type="match status" value="2"/>
</dbReference>
<dbReference type="InterPro" id="IPR017972">
    <property type="entry name" value="Cyt_P450_CS"/>
</dbReference>
<dbReference type="STRING" id="3818.A0A444YFE8"/>
<dbReference type="InterPro" id="IPR036396">
    <property type="entry name" value="Cyt_P450_sf"/>
</dbReference>
<evidence type="ECO:0000256" key="6">
    <source>
        <dbReference type="ARBA" id="ARBA00023004"/>
    </source>
</evidence>
<keyword evidence="10" id="KW-1185">Reference proteome</keyword>
<evidence type="ECO:0000313" key="9">
    <source>
        <dbReference type="EMBL" id="RYR00670.1"/>
    </source>
</evidence>
<dbReference type="Gene3D" id="1.10.630.10">
    <property type="entry name" value="Cytochrome P450"/>
    <property type="match status" value="2"/>
</dbReference>
<organism evidence="9 10">
    <name type="scientific">Arachis hypogaea</name>
    <name type="common">Peanut</name>
    <dbReference type="NCBI Taxonomy" id="3818"/>
    <lineage>
        <taxon>Eukaryota</taxon>
        <taxon>Viridiplantae</taxon>
        <taxon>Streptophyta</taxon>
        <taxon>Embryophyta</taxon>
        <taxon>Tracheophyta</taxon>
        <taxon>Spermatophyta</taxon>
        <taxon>Magnoliopsida</taxon>
        <taxon>eudicotyledons</taxon>
        <taxon>Gunneridae</taxon>
        <taxon>Pentapetalae</taxon>
        <taxon>rosids</taxon>
        <taxon>fabids</taxon>
        <taxon>Fabales</taxon>
        <taxon>Fabaceae</taxon>
        <taxon>Papilionoideae</taxon>
        <taxon>50 kb inversion clade</taxon>
        <taxon>dalbergioids sensu lato</taxon>
        <taxon>Dalbergieae</taxon>
        <taxon>Pterocarpus clade</taxon>
        <taxon>Arachis</taxon>
    </lineage>
</organism>
<dbReference type="PANTHER" id="PTHR47955:SF8">
    <property type="entry name" value="CYTOCHROME P450 71D11-LIKE"/>
    <property type="match status" value="1"/>
</dbReference>
<evidence type="ECO:0000256" key="2">
    <source>
        <dbReference type="ARBA" id="ARBA00010617"/>
    </source>
</evidence>
<accession>A0A444YFE8</accession>
<feature type="transmembrane region" description="Helical" evidence="8">
    <location>
        <begin position="6"/>
        <end position="26"/>
    </location>
</feature>
<name>A0A444YFE8_ARAHY</name>
<evidence type="ECO:0000256" key="4">
    <source>
        <dbReference type="ARBA" id="ARBA00022723"/>
    </source>
</evidence>
<dbReference type="InterPro" id="IPR001128">
    <property type="entry name" value="Cyt_P450"/>
</dbReference>
<comment type="cofactor">
    <cofactor evidence="1">
        <name>heme</name>
        <dbReference type="ChEBI" id="CHEBI:30413"/>
    </cofactor>
</comment>
<dbReference type="Proteomes" id="UP000289738">
    <property type="component" value="Chromosome B07"/>
</dbReference>
<dbReference type="GO" id="GO:0020037">
    <property type="term" value="F:heme binding"/>
    <property type="evidence" value="ECO:0007669"/>
    <property type="project" value="InterPro"/>
</dbReference>
<comment type="similarity">
    <text evidence="2">Belongs to the cytochrome P450 family.</text>
</comment>
<evidence type="ECO:0000256" key="8">
    <source>
        <dbReference type="SAM" id="Phobius"/>
    </source>
</evidence>
<evidence type="ECO:0008006" key="11">
    <source>
        <dbReference type="Google" id="ProtNLM"/>
    </source>
</evidence>
<dbReference type="GO" id="GO:0005506">
    <property type="term" value="F:iron ion binding"/>
    <property type="evidence" value="ECO:0007669"/>
    <property type="project" value="InterPro"/>
</dbReference>
<dbReference type="AlphaFoldDB" id="A0A444YFE8"/>
<dbReference type="Pfam" id="PF00067">
    <property type="entry name" value="p450"/>
    <property type="match status" value="2"/>
</dbReference>
<dbReference type="FunFam" id="1.10.630.10:FF:000008">
    <property type="entry name" value="Cytochrome P450 71D8"/>
    <property type="match status" value="2"/>
</dbReference>
<dbReference type="PRINTS" id="PR00385">
    <property type="entry name" value="P450"/>
</dbReference>
<protein>
    <recommendedName>
        <fullName evidence="11">Cytochrome P450</fullName>
    </recommendedName>
</protein>
<dbReference type="GO" id="GO:0016705">
    <property type="term" value="F:oxidoreductase activity, acting on paired donors, with incorporation or reduction of molecular oxygen"/>
    <property type="evidence" value="ECO:0007669"/>
    <property type="project" value="InterPro"/>
</dbReference>
<evidence type="ECO:0000313" key="10">
    <source>
        <dbReference type="Proteomes" id="UP000289738"/>
    </source>
</evidence>
<proteinExistence type="inferred from homology"/>
<dbReference type="InterPro" id="IPR002401">
    <property type="entry name" value="Cyt_P450_E_grp-I"/>
</dbReference>
<evidence type="ECO:0000256" key="7">
    <source>
        <dbReference type="ARBA" id="ARBA00023033"/>
    </source>
</evidence>
<dbReference type="EMBL" id="SDMP01000017">
    <property type="protein sequence ID" value="RYR00670.1"/>
    <property type="molecule type" value="Genomic_DNA"/>
</dbReference>
<keyword evidence="8" id="KW-1133">Transmembrane helix</keyword>
<keyword evidence="4" id="KW-0479">Metal-binding</keyword>
<dbReference type="CDD" id="cd11072">
    <property type="entry name" value="CYP71-like"/>
    <property type="match status" value="2"/>
</dbReference>
<evidence type="ECO:0000256" key="3">
    <source>
        <dbReference type="ARBA" id="ARBA00022617"/>
    </source>
</evidence>
<reference evidence="9 10" key="1">
    <citation type="submission" date="2019-01" db="EMBL/GenBank/DDBJ databases">
        <title>Sequencing of cultivated peanut Arachis hypogaea provides insights into genome evolution and oil improvement.</title>
        <authorList>
            <person name="Chen X."/>
        </authorList>
    </citation>
    <scope>NUCLEOTIDE SEQUENCE [LARGE SCALE GENOMIC DNA]</scope>
    <source>
        <strain evidence="10">cv. Fuhuasheng</strain>
        <tissue evidence="9">Leaves</tissue>
    </source>
</reference>